<organism evidence="1 2">
    <name type="scientific">Cichorium intybus</name>
    <name type="common">Chicory</name>
    <dbReference type="NCBI Taxonomy" id="13427"/>
    <lineage>
        <taxon>Eukaryota</taxon>
        <taxon>Viridiplantae</taxon>
        <taxon>Streptophyta</taxon>
        <taxon>Embryophyta</taxon>
        <taxon>Tracheophyta</taxon>
        <taxon>Spermatophyta</taxon>
        <taxon>Magnoliopsida</taxon>
        <taxon>eudicotyledons</taxon>
        <taxon>Gunneridae</taxon>
        <taxon>Pentapetalae</taxon>
        <taxon>asterids</taxon>
        <taxon>campanulids</taxon>
        <taxon>Asterales</taxon>
        <taxon>Asteraceae</taxon>
        <taxon>Cichorioideae</taxon>
        <taxon>Cichorieae</taxon>
        <taxon>Cichoriinae</taxon>
        <taxon>Cichorium</taxon>
    </lineage>
</organism>
<dbReference type="EMBL" id="CM042010">
    <property type="protein sequence ID" value="KAI3778557.1"/>
    <property type="molecule type" value="Genomic_DNA"/>
</dbReference>
<sequence>MDAVLDQLSCYRFSRRLIRQTVRSLLKLYGEDGWKLIEEDGYKVVLDVILDEQESESQKANILTGTKNDECCKDISMDKTAHSSTFHNDHSTDIINNSKNAPGPFLRPGYEDLFWA</sequence>
<evidence type="ECO:0000313" key="1">
    <source>
        <dbReference type="EMBL" id="KAI3778557.1"/>
    </source>
</evidence>
<name>A0ACB9G716_CICIN</name>
<proteinExistence type="predicted"/>
<reference evidence="2" key="1">
    <citation type="journal article" date="2022" name="Mol. Ecol. Resour.">
        <title>The genomes of chicory, endive, great burdock and yacon provide insights into Asteraceae palaeo-polyploidization history and plant inulin production.</title>
        <authorList>
            <person name="Fan W."/>
            <person name="Wang S."/>
            <person name="Wang H."/>
            <person name="Wang A."/>
            <person name="Jiang F."/>
            <person name="Liu H."/>
            <person name="Zhao H."/>
            <person name="Xu D."/>
            <person name="Zhang Y."/>
        </authorList>
    </citation>
    <scope>NUCLEOTIDE SEQUENCE [LARGE SCALE GENOMIC DNA]</scope>
    <source>
        <strain evidence="2">cv. Punajuju</strain>
    </source>
</reference>
<dbReference type="Proteomes" id="UP001055811">
    <property type="component" value="Linkage Group LG02"/>
</dbReference>
<comment type="caution">
    <text evidence="1">The sequence shown here is derived from an EMBL/GenBank/DDBJ whole genome shotgun (WGS) entry which is preliminary data.</text>
</comment>
<gene>
    <name evidence="1" type="ORF">L2E82_07935</name>
</gene>
<accession>A0ACB9G716</accession>
<reference evidence="1 2" key="2">
    <citation type="journal article" date="2022" name="Mol. Ecol. Resour.">
        <title>The genomes of chicory, endive, great burdock and yacon provide insights into Asteraceae paleo-polyploidization history and plant inulin production.</title>
        <authorList>
            <person name="Fan W."/>
            <person name="Wang S."/>
            <person name="Wang H."/>
            <person name="Wang A."/>
            <person name="Jiang F."/>
            <person name="Liu H."/>
            <person name="Zhao H."/>
            <person name="Xu D."/>
            <person name="Zhang Y."/>
        </authorList>
    </citation>
    <scope>NUCLEOTIDE SEQUENCE [LARGE SCALE GENOMIC DNA]</scope>
    <source>
        <strain evidence="2">cv. Punajuju</strain>
        <tissue evidence="1">Leaves</tissue>
    </source>
</reference>
<protein>
    <submittedName>
        <fullName evidence="1">Uncharacterized protein</fullName>
    </submittedName>
</protein>
<keyword evidence="2" id="KW-1185">Reference proteome</keyword>
<evidence type="ECO:0000313" key="2">
    <source>
        <dbReference type="Proteomes" id="UP001055811"/>
    </source>
</evidence>